<protein>
    <submittedName>
        <fullName evidence="2">Uncharacterized protein</fullName>
    </submittedName>
</protein>
<comment type="caution">
    <text evidence="2">The sequence shown here is derived from an EMBL/GenBank/DDBJ whole genome shotgun (WGS) entry which is preliminary data.</text>
</comment>
<dbReference type="OrthoDB" id="202672at2759"/>
<dbReference type="EMBL" id="VUJU01003952">
    <property type="protein sequence ID" value="KAF0756043.1"/>
    <property type="molecule type" value="Genomic_DNA"/>
</dbReference>
<evidence type="ECO:0000313" key="2">
    <source>
        <dbReference type="EMBL" id="KAF0756043.1"/>
    </source>
</evidence>
<keyword evidence="1" id="KW-0472">Membrane</keyword>
<feature type="non-terminal residue" evidence="2">
    <location>
        <position position="64"/>
    </location>
</feature>
<organism evidence="2 3">
    <name type="scientific">Aphis craccivora</name>
    <name type="common">Cowpea aphid</name>
    <dbReference type="NCBI Taxonomy" id="307492"/>
    <lineage>
        <taxon>Eukaryota</taxon>
        <taxon>Metazoa</taxon>
        <taxon>Ecdysozoa</taxon>
        <taxon>Arthropoda</taxon>
        <taxon>Hexapoda</taxon>
        <taxon>Insecta</taxon>
        <taxon>Pterygota</taxon>
        <taxon>Neoptera</taxon>
        <taxon>Paraneoptera</taxon>
        <taxon>Hemiptera</taxon>
        <taxon>Sternorrhyncha</taxon>
        <taxon>Aphidomorpha</taxon>
        <taxon>Aphidoidea</taxon>
        <taxon>Aphididae</taxon>
        <taxon>Aphidini</taxon>
        <taxon>Aphis</taxon>
        <taxon>Aphis</taxon>
    </lineage>
</organism>
<keyword evidence="1" id="KW-1133">Transmembrane helix</keyword>
<name>A0A6G0YHH3_APHCR</name>
<sequence length="64" mass="8142">MLKIIDFISYWYMRYLLVSELYLVERWERCMIHTIMFILFFGLWYMNKVFIEFVSNYFSAKFKL</sequence>
<feature type="transmembrane region" description="Helical" evidence="1">
    <location>
        <begin position="30"/>
        <end position="47"/>
    </location>
</feature>
<reference evidence="2 3" key="1">
    <citation type="submission" date="2019-08" db="EMBL/GenBank/DDBJ databases">
        <title>Whole genome of Aphis craccivora.</title>
        <authorList>
            <person name="Voronova N.V."/>
            <person name="Shulinski R.S."/>
            <person name="Bandarenka Y.V."/>
            <person name="Zhorov D.G."/>
            <person name="Warner D."/>
        </authorList>
    </citation>
    <scope>NUCLEOTIDE SEQUENCE [LARGE SCALE GENOMIC DNA]</scope>
    <source>
        <strain evidence="2">180601</strain>
        <tissue evidence="2">Whole Body</tissue>
    </source>
</reference>
<keyword evidence="1" id="KW-0812">Transmembrane</keyword>
<evidence type="ECO:0000313" key="3">
    <source>
        <dbReference type="Proteomes" id="UP000478052"/>
    </source>
</evidence>
<gene>
    <name evidence="2" type="ORF">FWK35_00009137</name>
</gene>
<proteinExistence type="predicted"/>
<evidence type="ECO:0000256" key="1">
    <source>
        <dbReference type="SAM" id="Phobius"/>
    </source>
</evidence>
<accession>A0A6G0YHH3</accession>
<dbReference type="AlphaFoldDB" id="A0A6G0YHH3"/>
<dbReference type="Proteomes" id="UP000478052">
    <property type="component" value="Unassembled WGS sequence"/>
</dbReference>
<keyword evidence="3" id="KW-1185">Reference proteome</keyword>